<evidence type="ECO:0008006" key="3">
    <source>
        <dbReference type="Google" id="ProtNLM"/>
    </source>
</evidence>
<protein>
    <recommendedName>
        <fullName evidence="3">DUF1998 domain-containing protein</fullName>
    </recommendedName>
</protein>
<dbReference type="Proteomes" id="UP000199112">
    <property type="component" value="Unassembled WGS sequence"/>
</dbReference>
<sequence>MTDNMRRGKMQVMYNFPPGATFSNPKHNLIEKAAKMTGDQMEIASEREMINHVHAKLDNWSGGVEGALSPPASDRWAIIDPSNVYATIFPRVFECMDCGKVHDYSDERIKGLEQSGLSCQQQGCDGALTQIHHVGVCPSCSDLSSIFVPGCDEHGYSYVKLDDRADRYQDFKWRCGACQGAIISDNFQTFCECGERMDVTVHSSSKAMNIHDVTRVDLGDRNIYQSNIRTEEEIDPIVIGAYLGEFDHPETSLKEMVQKDGMSNIDFDEIDTDDPEVIKHTKQALGQIGGDQDPELVREMVQAKVGDVEPSDNMRRYIQLREIMEQESARETATPRETQLMDQMGIIDIGVTSEFPLLKAVYGYHRTYDDEEEGGSTPAVRTFPPVQVEDGDWRTPIYTTRSKTEAAIVQLDPRQVGHWLAESGYPIEDTQNMDLSEARATLYGEMEAIEPYSTDVNDDSQYNEITLAVHRLLHTISHLLIQRAAVHSGIDETSFAEYLFTEGLATAIYANNTQNYTAGGLFTLIDRNLDDWLLSTLTQGEGCMYDSTCADIRGGACHACLHMSEIGCQHFNKNLSRIALYGDRIASDVSDGFWKLTGGLGGKST</sequence>
<proteinExistence type="predicted"/>
<dbReference type="EMBL" id="FNWL01000002">
    <property type="protein sequence ID" value="SEH15019.1"/>
    <property type="molecule type" value="Genomic_DNA"/>
</dbReference>
<gene>
    <name evidence="1" type="ORF">SAMN04487967_1880</name>
</gene>
<evidence type="ECO:0000313" key="1">
    <source>
        <dbReference type="EMBL" id="SEH15019.1"/>
    </source>
</evidence>
<reference evidence="2" key="1">
    <citation type="submission" date="2016-10" db="EMBL/GenBank/DDBJ databases">
        <authorList>
            <person name="Varghese N."/>
            <person name="Submissions S."/>
        </authorList>
    </citation>
    <scope>NUCLEOTIDE SEQUENCE [LARGE SCALE GENOMIC DNA]</scope>
    <source>
        <strain evidence="2">CGMCC 1.8981</strain>
    </source>
</reference>
<keyword evidence="2" id="KW-1185">Reference proteome</keyword>
<dbReference type="RefSeq" id="WP_090506785.1">
    <property type="nucleotide sequence ID" value="NZ_FNWL01000002.1"/>
</dbReference>
<accession>A0A1H6FW57</accession>
<evidence type="ECO:0000313" key="2">
    <source>
        <dbReference type="Proteomes" id="UP000199112"/>
    </source>
</evidence>
<dbReference type="AlphaFoldDB" id="A0A1H6FW57"/>
<organism evidence="1 2">
    <name type="scientific">Natronorubrum sediminis</name>
    <dbReference type="NCBI Taxonomy" id="640943"/>
    <lineage>
        <taxon>Archaea</taxon>
        <taxon>Methanobacteriati</taxon>
        <taxon>Methanobacteriota</taxon>
        <taxon>Stenosarchaea group</taxon>
        <taxon>Halobacteria</taxon>
        <taxon>Halobacteriales</taxon>
        <taxon>Natrialbaceae</taxon>
        <taxon>Natronorubrum</taxon>
    </lineage>
</organism>
<dbReference type="OrthoDB" id="190750at2157"/>
<name>A0A1H6FW57_9EURY</name>